<dbReference type="EMBL" id="JAEFBK010000010">
    <property type="protein sequence ID" value="KAG7560986.1"/>
    <property type="molecule type" value="Genomic_DNA"/>
</dbReference>
<protein>
    <submittedName>
        <fullName evidence="1">Uncharacterized protein</fullName>
    </submittedName>
</protein>
<gene>
    <name evidence="1" type="ORF">ISN45_Aa05g024510</name>
</gene>
<evidence type="ECO:0000313" key="1">
    <source>
        <dbReference type="EMBL" id="KAG7560986.1"/>
    </source>
</evidence>
<sequence length="161" mass="18629">MAASFSLTSFMSFISLFKSQTKPTPPLNLSSSNASSLSPEIFFSFRSSLLRHLRRFPFPNPSWLLFASVNFEIQSSSGSDLILILQSLSHLRFLPRMDSRSLQLNRYPWIRFLLQFCFEYLINGSDSSPGSSWCSNLQRTAFSVYSIFRKLEHLHKHFLLF</sequence>
<reference evidence="1 2" key="1">
    <citation type="submission" date="2020-12" db="EMBL/GenBank/DDBJ databases">
        <title>Concerted genomic and epigenomic changes stabilize Arabidopsis allopolyploids.</title>
        <authorList>
            <person name="Chen Z."/>
        </authorList>
    </citation>
    <scope>NUCLEOTIDE SEQUENCE [LARGE SCALE GENOMIC DNA]</scope>
    <source>
        <strain evidence="1">Allo738</strain>
        <tissue evidence="1">Leaf</tissue>
    </source>
</reference>
<organism evidence="1 2">
    <name type="scientific">Arabidopsis thaliana x Arabidopsis arenosa</name>
    <dbReference type="NCBI Taxonomy" id="1240361"/>
    <lineage>
        <taxon>Eukaryota</taxon>
        <taxon>Viridiplantae</taxon>
        <taxon>Streptophyta</taxon>
        <taxon>Embryophyta</taxon>
        <taxon>Tracheophyta</taxon>
        <taxon>Spermatophyta</taxon>
        <taxon>Magnoliopsida</taxon>
        <taxon>eudicotyledons</taxon>
        <taxon>Gunneridae</taxon>
        <taxon>Pentapetalae</taxon>
        <taxon>rosids</taxon>
        <taxon>malvids</taxon>
        <taxon>Brassicales</taxon>
        <taxon>Brassicaceae</taxon>
        <taxon>Camelineae</taxon>
        <taxon>Arabidopsis</taxon>
    </lineage>
</organism>
<evidence type="ECO:0000313" key="2">
    <source>
        <dbReference type="Proteomes" id="UP000694240"/>
    </source>
</evidence>
<dbReference type="AlphaFoldDB" id="A0A8T1ZNJ3"/>
<proteinExistence type="predicted"/>
<accession>A0A8T1ZNJ3</accession>
<name>A0A8T1ZNJ3_9BRAS</name>
<dbReference type="Proteomes" id="UP000694240">
    <property type="component" value="Chromosome 10"/>
</dbReference>
<comment type="caution">
    <text evidence="1">The sequence shown here is derived from an EMBL/GenBank/DDBJ whole genome shotgun (WGS) entry which is preliminary data.</text>
</comment>
<keyword evidence="2" id="KW-1185">Reference proteome</keyword>